<dbReference type="Ensembl" id="ENSSPAT00000009924.1">
    <property type="protein sequence ID" value="ENSSPAP00000009747.1"/>
    <property type="gene ID" value="ENSSPAG00000007429.1"/>
</dbReference>
<feature type="domain" description="F-box" evidence="2">
    <location>
        <begin position="100"/>
        <end position="141"/>
    </location>
</feature>
<evidence type="ECO:0000313" key="3">
    <source>
        <dbReference type="Ensembl" id="ENSSPAP00000009747.1"/>
    </source>
</evidence>
<reference evidence="3" key="1">
    <citation type="submission" date="2023-09" db="UniProtKB">
        <authorList>
            <consortium name="Ensembl"/>
        </authorList>
    </citation>
    <scope>IDENTIFICATION</scope>
</reference>
<dbReference type="Pfam" id="PF12937">
    <property type="entry name" value="F-box-like"/>
    <property type="match status" value="1"/>
</dbReference>
<dbReference type="STRING" id="144197.ENSSPAP00000009747"/>
<dbReference type="Gene3D" id="1.20.1280.50">
    <property type="match status" value="1"/>
</dbReference>
<dbReference type="InterPro" id="IPR001810">
    <property type="entry name" value="F-box_dom"/>
</dbReference>
<proteinExistence type="predicted"/>
<dbReference type="GeneTree" id="ENSGT00940000158839"/>
<evidence type="ECO:0000259" key="2">
    <source>
        <dbReference type="Pfam" id="PF12937"/>
    </source>
</evidence>
<organism evidence="3">
    <name type="scientific">Stegastes partitus</name>
    <name type="common">bicolor damselfish</name>
    <dbReference type="NCBI Taxonomy" id="144197"/>
    <lineage>
        <taxon>Eukaryota</taxon>
        <taxon>Metazoa</taxon>
        <taxon>Chordata</taxon>
        <taxon>Craniata</taxon>
        <taxon>Vertebrata</taxon>
        <taxon>Euteleostomi</taxon>
        <taxon>Actinopterygii</taxon>
        <taxon>Neopterygii</taxon>
        <taxon>Teleostei</taxon>
        <taxon>Neoteleostei</taxon>
        <taxon>Acanthomorphata</taxon>
        <taxon>Ovalentaria</taxon>
        <taxon>Pomacentridae</taxon>
        <taxon>Stegastes</taxon>
    </lineage>
</organism>
<evidence type="ECO:0000256" key="1">
    <source>
        <dbReference type="SAM" id="MobiDB-lite"/>
    </source>
</evidence>
<dbReference type="SUPFAM" id="SSF81383">
    <property type="entry name" value="F-box domain"/>
    <property type="match status" value="1"/>
</dbReference>
<feature type="region of interest" description="Disordered" evidence="1">
    <location>
        <begin position="189"/>
        <end position="222"/>
    </location>
</feature>
<accession>A0A3B5A7Y3</accession>
<dbReference type="AlphaFoldDB" id="A0A3B5A7Y3"/>
<dbReference type="PANTHER" id="PTHR46857:SF1">
    <property type="entry name" value="EPITHELIAL CELL-TRANSFORMING SEQUENCE 2 ONCOGENE-LIKE"/>
    <property type="match status" value="1"/>
</dbReference>
<dbReference type="InterPro" id="IPR052805">
    <property type="entry name" value="GEF_Ubiquitin-Prot_Reg"/>
</dbReference>
<dbReference type="InterPro" id="IPR036047">
    <property type="entry name" value="F-box-like_dom_sf"/>
</dbReference>
<dbReference type="PANTHER" id="PTHR46857">
    <property type="entry name" value="EPITHELIAL CELL-TRANSFORMING SEQUENCE 2 ONCOGENE-LIKE"/>
    <property type="match status" value="1"/>
</dbReference>
<sequence>MSRNPQSVPHSVRTRSDYEPVRNLRTETRFSSWTPLSNKQGNTQLFDERLKLLLHWFDLWTDRQRKQLLLSLLTRCTKSQYCQDLLTEAVPVTQVDFTAVLPRFLSLYVMSFLSPRDLCSAAQVSWHWRVLDCLWASRCIRRGWFLPYSPADKEFGAWKNHYITCVLTVDWLSPQEAAQKYRTLKHIPPPNWPVPSSSEGNPPVDKNSQPQPPRRQKKSATTTDQHLRIFRIFIINWDRMSGDQKLLLGPALVCV</sequence>
<name>A0A3B5A7Y3_9TELE</name>
<protein>
    <recommendedName>
        <fullName evidence="2">F-box domain-containing protein</fullName>
    </recommendedName>
</protein>